<feature type="transmembrane region" description="Helical" evidence="8">
    <location>
        <begin position="204"/>
        <end position="229"/>
    </location>
</feature>
<name>A0A2C9KIZ9_BIOGL</name>
<dbReference type="PRINTS" id="PR00237">
    <property type="entry name" value="GPCRRHODOPSN"/>
</dbReference>
<evidence type="ECO:0000256" key="6">
    <source>
        <dbReference type="ARBA" id="ARBA00023170"/>
    </source>
</evidence>
<dbReference type="KEGG" id="bgt:106072993"/>
<feature type="transmembrane region" description="Helical" evidence="8">
    <location>
        <begin position="151"/>
        <end position="171"/>
    </location>
</feature>
<feature type="transmembrane region" description="Helical" evidence="8">
    <location>
        <begin position="107"/>
        <end position="130"/>
    </location>
</feature>
<evidence type="ECO:0000313" key="10">
    <source>
        <dbReference type="EnsemblMetazoa" id="BGLB020247-PA"/>
    </source>
</evidence>
<organism evidence="10 11">
    <name type="scientific">Biomphalaria glabrata</name>
    <name type="common">Bloodfluke planorb</name>
    <name type="synonym">Freshwater snail</name>
    <dbReference type="NCBI Taxonomy" id="6526"/>
    <lineage>
        <taxon>Eukaryota</taxon>
        <taxon>Metazoa</taxon>
        <taxon>Spiralia</taxon>
        <taxon>Lophotrochozoa</taxon>
        <taxon>Mollusca</taxon>
        <taxon>Gastropoda</taxon>
        <taxon>Heterobranchia</taxon>
        <taxon>Euthyneura</taxon>
        <taxon>Panpulmonata</taxon>
        <taxon>Hygrophila</taxon>
        <taxon>Lymnaeoidea</taxon>
        <taxon>Planorbidae</taxon>
        <taxon>Biomphalaria</taxon>
    </lineage>
</organism>
<dbReference type="PROSITE" id="PS50262">
    <property type="entry name" value="G_PROTEIN_RECEP_F1_2"/>
    <property type="match status" value="1"/>
</dbReference>
<dbReference type="AlphaFoldDB" id="A0A2C9KIZ9"/>
<dbReference type="VEuPathDB" id="VectorBase:BGLAX_047210"/>
<keyword evidence="2 8" id="KW-0812">Transmembrane</keyword>
<keyword evidence="7" id="KW-0807">Transducer</keyword>
<accession>A0A2C9KIZ9</accession>
<dbReference type="SUPFAM" id="SSF81321">
    <property type="entry name" value="Family A G protein-coupled receptor-like"/>
    <property type="match status" value="1"/>
</dbReference>
<keyword evidence="5 8" id="KW-0472">Membrane</keyword>
<dbReference type="Proteomes" id="UP000076420">
    <property type="component" value="Unassembled WGS sequence"/>
</dbReference>
<dbReference type="PANTHER" id="PTHR24243">
    <property type="entry name" value="G-PROTEIN COUPLED RECEPTOR"/>
    <property type="match status" value="1"/>
</dbReference>
<evidence type="ECO:0000256" key="7">
    <source>
        <dbReference type="ARBA" id="ARBA00023224"/>
    </source>
</evidence>
<evidence type="ECO:0000256" key="1">
    <source>
        <dbReference type="ARBA" id="ARBA00004141"/>
    </source>
</evidence>
<feature type="domain" description="G-protein coupled receptors family 1 profile" evidence="9">
    <location>
        <begin position="47"/>
        <end position="316"/>
    </location>
</feature>
<keyword evidence="6" id="KW-0675">Receptor</keyword>
<keyword evidence="3 8" id="KW-1133">Transmembrane helix</keyword>
<feature type="transmembrane region" description="Helical" evidence="8">
    <location>
        <begin position="66"/>
        <end position="87"/>
    </location>
</feature>
<sequence>MERNDSNIVVEQVIHADWLVSDFVRSVVEIVLGVSVSTVIAVLGIVGNVINILVFCKQGLTSSVNITFTLLAVTDLGSLLTLLWWNVCGIPEMLSSEIPFSFSEVKHLSAGFPHACFSRVTSWIIVHVLLERCICVLSPFKVKTILTPARTAVVIALVYFVMILTLVPEYSSMYLSWKFYPQSNRTLLGLVLTSSWVRFKGVSLFLYGVYMLASFTAVPTLTCILVIVYTRQARWRSGNTSHSCPLTGRDRRAVKMALAVGLVFSATYSFTVVLIAIGKSVPGFDLVGIYANLFLICFTISFVLDASNSSIHIVLYYKTSSKYRESFRSLFQKALDKF</sequence>
<feature type="transmembrane region" description="Helical" evidence="8">
    <location>
        <begin position="30"/>
        <end position="54"/>
    </location>
</feature>
<dbReference type="InterPro" id="IPR019427">
    <property type="entry name" value="7TM_GPCR_serpentine_rcpt_Srw"/>
</dbReference>
<gene>
    <name evidence="10" type="primary">106072993</name>
</gene>
<dbReference type="InterPro" id="IPR000276">
    <property type="entry name" value="GPCR_Rhodpsn"/>
</dbReference>
<dbReference type="Pfam" id="PF10324">
    <property type="entry name" value="7TM_GPCR_Srw"/>
    <property type="match status" value="1"/>
</dbReference>
<feature type="transmembrane region" description="Helical" evidence="8">
    <location>
        <begin position="289"/>
        <end position="317"/>
    </location>
</feature>
<protein>
    <recommendedName>
        <fullName evidence="9">G-protein coupled receptors family 1 profile domain-containing protein</fullName>
    </recommendedName>
</protein>
<evidence type="ECO:0000256" key="4">
    <source>
        <dbReference type="ARBA" id="ARBA00023040"/>
    </source>
</evidence>
<evidence type="ECO:0000313" key="11">
    <source>
        <dbReference type="Proteomes" id="UP000076420"/>
    </source>
</evidence>
<evidence type="ECO:0000259" key="9">
    <source>
        <dbReference type="PROSITE" id="PS50262"/>
    </source>
</evidence>
<dbReference type="PANTHER" id="PTHR24243:SF208">
    <property type="entry name" value="PYROKININ-1 RECEPTOR"/>
    <property type="match status" value="1"/>
</dbReference>
<dbReference type="EnsemblMetazoa" id="BGLB020247-RA">
    <property type="protein sequence ID" value="BGLB020247-PA"/>
    <property type="gene ID" value="BGLB020247"/>
</dbReference>
<dbReference type="InterPro" id="IPR017452">
    <property type="entry name" value="GPCR_Rhodpsn_7TM"/>
</dbReference>
<keyword evidence="4" id="KW-0297">G-protein coupled receptor</keyword>
<dbReference type="VEuPathDB" id="VectorBase:BGLB020247"/>
<evidence type="ECO:0000256" key="5">
    <source>
        <dbReference type="ARBA" id="ARBA00023136"/>
    </source>
</evidence>
<reference evidence="10" key="1">
    <citation type="submission" date="2020-05" db="UniProtKB">
        <authorList>
            <consortium name="EnsemblMetazoa"/>
        </authorList>
    </citation>
    <scope>IDENTIFICATION</scope>
    <source>
        <strain evidence="10">BB02</strain>
    </source>
</reference>
<dbReference type="Gene3D" id="1.20.1070.10">
    <property type="entry name" value="Rhodopsin 7-helix transmembrane proteins"/>
    <property type="match status" value="1"/>
</dbReference>
<evidence type="ECO:0000256" key="8">
    <source>
        <dbReference type="SAM" id="Phobius"/>
    </source>
</evidence>
<evidence type="ECO:0000256" key="2">
    <source>
        <dbReference type="ARBA" id="ARBA00022692"/>
    </source>
</evidence>
<comment type="subcellular location">
    <subcellularLocation>
        <location evidence="1">Membrane</location>
        <topology evidence="1">Multi-pass membrane protein</topology>
    </subcellularLocation>
</comment>
<evidence type="ECO:0000256" key="3">
    <source>
        <dbReference type="ARBA" id="ARBA00022989"/>
    </source>
</evidence>
<proteinExistence type="predicted"/>
<dbReference type="STRING" id="6526.A0A2C9KIZ9"/>
<feature type="transmembrane region" description="Helical" evidence="8">
    <location>
        <begin position="256"/>
        <end position="277"/>
    </location>
</feature>
<dbReference type="GO" id="GO:0016020">
    <property type="term" value="C:membrane"/>
    <property type="evidence" value="ECO:0007669"/>
    <property type="project" value="UniProtKB-SubCell"/>
</dbReference>
<dbReference type="GO" id="GO:0008528">
    <property type="term" value="F:G protein-coupled peptide receptor activity"/>
    <property type="evidence" value="ECO:0007669"/>
    <property type="project" value="InterPro"/>
</dbReference>